<protein>
    <submittedName>
        <fullName evidence="1">Uncharacterized protein</fullName>
    </submittedName>
</protein>
<name>A0ACC2MYD0_PERAE</name>
<dbReference type="Proteomes" id="UP001234297">
    <property type="component" value="Chromosome 1"/>
</dbReference>
<organism evidence="1 2">
    <name type="scientific">Persea americana</name>
    <name type="common">Avocado</name>
    <dbReference type="NCBI Taxonomy" id="3435"/>
    <lineage>
        <taxon>Eukaryota</taxon>
        <taxon>Viridiplantae</taxon>
        <taxon>Streptophyta</taxon>
        <taxon>Embryophyta</taxon>
        <taxon>Tracheophyta</taxon>
        <taxon>Spermatophyta</taxon>
        <taxon>Magnoliopsida</taxon>
        <taxon>Magnoliidae</taxon>
        <taxon>Laurales</taxon>
        <taxon>Lauraceae</taxon>
        <taxon>Persea</taxon>
    </lineage>
</organism>
<dbReference type="EMBL" id="CM056809">
    <property type="protein sequence ID" value="KAJ8650782.1"/>
    <property type="molecule type" value="Genomic_DNA"/>
</dbReference>
<keyword evidence="2" id="KW-1185">Reference proteome</keyword>
<comment type="caution">
    <text evidence="1">The sequence shown here is derived from an EMBL/GenBank/DDBJ whole genome shotgun (WGS) entry which is preliminary data.</text>
</comment>
<evidence type="ECO:0000313" key="2">
    <source>
        <dbReference type="Proteomes" id="UP001234297"/>
    </source>
</evidence>
<accession>A0ACC2MYD0</accession>
<reference evidence="1 2" key="1">
    <citation type="journal article" date="2022" name="Hortic Res">
        <title>A haplotype resolved chromosomal level avocado genome allows analysis of novel avocado genes.</title>
        <authorList>
            <person name="Nath O."/>
            <person name="Fletcher S.J."/>
            <person name="Hayward A."/>
            <person name="Shaw L.M."/>
            <person name="Masouleh A.K."/>
            <person name="Furtado A."/>
            <person name="Henry R.J."/>
            <person name="Mitter N."/>
        </authorList>
    </citation>
    <scope>NUCLEOTIDE SEQUENCE [LARGE SCALE GENOMIC DNA]</scope>
    <source>
        <strain evidence="2">cv. Hass</strain>
    </source>
</reference>
<sequence length="360" mass="39758">MLSWKERVSDKISRLLSDSPSSPSSDSPVSQPDPQALSPISKEEELARPVSDSFSSLIYSLRPTTSFGLDGYKTNKQNSRHDTSPSSIRSSPSSLLSSPSSFLSSPSSLLSSRWKIIHSRWKDRSQGSSVECGLENSGYESLEVCEEDEDHVSERNISCSDNVEETPKIEETSTSHDAVKSIPDLMDESSFISSDLFEFLHSSLPNIVKGCQWVLLYSTLKHGISLRTLLRKSCDISGPCLLIVGDREGAVFGGLLECPLKPTTKRKYQGTSQTFVFTTIYGEPRLFRATGANRFYYLCLDDLLALGGGGSFALYLDGDLLHGTSGPSETFGNMCLAHKPEFELKNVELWGFTHSTRYLF</sequence>
<gene>
    <name evidence="1" type="ORF">MRB53_003805</name>
</gene>
<evidence type="ECO:0000313" key="1">
    <source>
        <dbReference type="EMBL" id="KAJ8650782.1"/>
    </source>
</evidence>
<proteinExistence type="predicted"/>